<dbReference type="SUPFAM" id="SSF102705">
    <property type="entry name" value="NIF3 (NGG1p interacting factor 3)-like"/>
    <property type="match status" value="1"/>
</dbReference>
<dbReference type="InterPro" id="IPR036069">
    <property type="entry name" value="DUF34/NIF3_sf"/>
</dbReference>
<evidence type="ECO:0000256" key="6">
    <source>
        <dbReference type="PIRSR" id="PIRSR602678-1"/>
    </source>
</evidence>
<dbReference type="InterPro" id="IPR002678">
    <property type="entry name" value="DUF34/NIF3"/>
</dbReference>
<accession>K8ZQA1</accession>
<dbReference type="FunFam" id="3.40.1390.30:FF:000001">
    <property type="entry name" value="GTP cyclohydrolase 1 type 2"/>
    <property type="match status" value="1"/>
</dbReference>
<feature type="binding site" evidence="6">
    <location>
        <position position="103"/>
    </location>
    <ligand>
        <name>a divalent metal cation</name>
        <dbReference type="ChEBI" id="CHEBI:60240"/>
        <label>1</label>
    </ligand>
</feature>
<dbReference type="GO" id="GO:0046872">
    <property type="term" value="F:metal ion binding"/>
    <property type="evidence" value="ECO:0007669"/>
    <property type="project" value="UniProtKB-UniRule"/>
</dbReference>
<evidence type="ECO:0000256" key="2">
    <source>
        <dbReference type="ARBA" id="ARBA00011643"/>
    </source>
</evidence>
<dbReference type="eggNOG" id="COG0327">
    <property type="taxonomic scope" value="Bacteria"/>
</dbReference>
<gene>
    <name evidence="7" type="ORF">C683_0216</name>
</gene>
<dbReference type="InterPro" id="IPR015867">
    <property type="entry name" value="N-reg_PII/ATP_PRibTrfase_C"/>
</dbReference>
<evidence type="ECO:0000256" key="3">
    <source>
        <dbReference type="ARBA" id="ARBA00022112"/>
    </source>
</evidence>
<dbReference type="PIRSF" id="PIRSF037489">
    <property type="entry name" value="UCP037489_NIF3_YqfO"/>
    <property type="match status" value="1"/>
</dbReference>
<dbReference type="PANTHER" id="PTHR13799:SF14">
    <property type="entry name" value="GTP CYCLOHYDROLASE 1 TYPE 2 HOMOLOG"/>
    <property type="match status" value="1"/>
</dbReference>
<feature type="binding site" evidence="6">
    <location>
        <position position="333"/>
    </location>
    <ligand>
        <name>a divalent metal cation</name>
        <dbReference type="ChEBI" id="CHEBI:60240"/>
        <label>1</label>
    </ligand>
</feature>
<keyword evidence="8" id="KW-1185">Reference proteome</keyword>
<dbReference type="InterPro" id="IPR017221">
    <property type="entry name" value="DUF34/NIF3_bac"/>
</dbReference>
<evidence type="ECO:0000313" key="8">
    <source>
        <dbReference type="Proteomes" id="UP000016057"/>
    </source>
</evidence>
<dbReference type="PANTHER" id="PTHR13799">
    <property type="entry name" value="NGG1 INTERACTING FACTOR 3"/>
    <property type="match status" value="1"/>
</dbReference>
<feature type="binding site" evidence="6">
    <location>
        <position position="330"/>
    </location>
    <ligand>
        <name>a divalent metal cation</name>
        <dbReference type="ChEBI" id="CHEBI:60240"/>
        <label>1</label>
    </ligand>
</feature>
<dbReference type="Gene3D" id="3.40.1390.30">
    <property type="entry name" value="NIF3 (NGG1p interacting factor 3)-like"/>
    <property type="match status" value="1"/>
</dbReference>
<reference evidence="7 8" key="1">
    <citation type="journal article" date="2013" name="Genome Announc.">
        <title>Draft Genome Sequence of Catellicoccus marimammalium, a Novel Species Commonly Found in Gull Feces.</title>
        <authorList>
            <person name="Weigand M.R."/>
            <person name="Ryu H."/>
            <person name="Bozcek L."/>
            <person name="Konstantinidis K.T."/>
            <person name="Santo Domingo J.W."/>
        </authorList>
    </citation>
    <scope>NUCLEOTIDE SEQUENCE [LARGE SCALE GENOMIC DNA]</scope>
    <source>
        <strain evidence="7 8">M35/04/3</strain>
    </source>
</reference>
<dbReference type="GO" id="GO:0005737">
    <property type="term" value="C:cytoplasm"/>
    <property type="evidence" value="ECO:0007669"/>
    <property type="project" value="TreeGrafter"/>
</dbReference>
<feature type="binding site" evidence="6">
    <location>
        <position position="65"/>
    </location>
    <ligand>
        <name>a divalent metal cation</name>
        <dbReference type="ChEBI" id="CHEBI:60240"/>
        <label>1</label>
    </ligand>
</feature>
<dbReference type="Pfam" id="PF01784">
    <property type="entry name" value="DUF34_NIF3"/>
    <property type="match status" value="1"/>
</dbReference>
<dbReference type="PATRIC" id="fig|1234409.3.peg.187"/>
<name>K8ZQA1_9ENTE</name>
<dbReference type="STRING" id="1234409.C683_0216"/>
<dbReference type="EMBL" id="AMYT01000008">
    <property type="protein sequence ID" value="EKU27751.1"/>
    <property type="molecule type" value="Genomic_DNA"/>
</dbReference>
<keyword evidence="4 5" id="KW-0479">Metal-binding</keyword>
<evidence type="ECO:0000256" key="4">
    <source>
        <dbReference type="ARBA" id="ARBA00022723"/>
    </source>
</evidence>
<sequence length="370" mass="41292">MLGTELIARFEQHFPLSLGEKGDPNGLHIGTLNKEVQRVMITLDVRPNVVAEAIEKEVDLIIAKHPPLFRPAERLTDADPQTNMYLDLIEHHIAVYAAHTNMDIVEDGLNDWFCEALGVHETTFLTQTHEFPYYILQTMVPTAYAQTVRSALAEAGAGTLGAYEKCSFSTVGLGRFEPTMDANPFIGSENQLEEVAEEKIEVLVDQASLSSVIAALLEHHPYETPSYQCFPTTVPTQTFGIGRIGNLSAPCSLKELADKIKEKFHVDHVRLISKEDNPMVQRVAICGGSGQKFYSDALRKGADVYITGDVYYHTGHDMLETGMSVIDAGHYIENYCKERLVTLLEGWKQANHWEVEIFASQEDTNPFVAY</sequence>
<organism evidence="7 8">
    <name type="scientific">Catellicoccus marimammalium M35/04/3</name>
    <dbReference type="NCBI Taxonomy" id="1234409"/>
    <lineage>
        <taxon>Bacteria</taxon>
        <taxon>Bacillati</taxon>
        <taxon>Bacillota</taxon>
        <taxon>Bacilli</taxon>
        <taxon>Lactobacillales</taxon>
        <taxon>Enterococcaceae</taxon>
        <taxon>Catellicoccus</taxon>
    </lineage>
</organism>
<evidence type="ECO:0000256" key="5">
    <source>
        <dbReference type="PIRNR" id="PIRNR037489"/>
    </source>
</evidence>
<comment type="subunit">
    <text evidence="2">Homohexamer.</text>
</comment>
<comment type="caution">
    <text evidence="7">The sequence shown here is derived from an EMBL/GenBank/DDBJ whole genome shotgun (WGS) entry which is preliminary data.</text>
</comment>
<dbReference type="Proteomes" id="UP000016057">
    <property type="component" value="Unassembled WGS sequence"/>
</dbReference>
<dbReference type="RefSeq" id="WP_009488490.1">
    <property type="nucleotide sequence ID" value="NZ_AMYT01000008.1"/>
</dbReference>
<comment type="similarity">
    <text evidence="1 5">Belongs to the GTP cyclohydrolase I type 2/NIF3 family.</text>
</comment>
<dbReference type="OrthoDB" id="9792792at2"/>
<proteinExistence type="inferred from homology"/>
<dbReference type="NCBIfam" id="TIGR00486">
    <property type="entry name" value="YbgI_SA1388"/>
    <property type="match status" value="1"/>
</dbReference>
<dbReference type="AlphaFoldDB" id="K8ZQA1"/>
<protein>
    <recommendedName>
        <fullName evidence="3 5">GTP cyclohydrolase 1 type 2 homolog</fullName>
    </recommendedName>
</protein>
<dbReference type="Gene3D" id="3.30.70.120">
    <property type="match status" value="1"/>
</dbReference>
<evidence type="ECO:0000256" key="1">
    <source>
        <dbReference type="ARBA" id="ARBA00006964"/>
    </source>
</evidence>
<evidence type="ECO:0000313" key="7">
    <source>
        <dbReference type="EMBL" id="EKU27751.1"/>
    </source>
</evidence>